<gene>
    <name evidence="1" type="ORF">H8B09_26930</name>
</gene>
<dbReference type="EMBL" id="JACXZA010000009">
    <property type="protein sequence ID" value="MBD3922416.1"/>
    <property type="molecule type" value="Genomic_DNA"/>
</dbReference>
<organism evidence="1 2">
    <name type="scientific">Paenibacillus terricola</name>
    <dbReference type="NCBI Taxonomy" id="2763503"/>
    <lineage>
        <taxon>Bacteria</taxon>
        <taxon>Bacillati</taxon>
        <taxon>Bacillota</taxon>
        <taxon>Bacilli</taxon>
        <taxon>Bacillales</taxon>
        <taxon>Paenibacillaceae</taxon>
        <taxon>Paenibacillus</taxon>
    </lineage>
</organism>
<evidence type="ECO:0000313" key="1">
    <source>
        <dbReference type="EMBL" id="MBD3922416.1"/>
    </source>
</evidence>
<accession>A0ABR8N589</accession>
<evidence type="ECO:0000313" key="2">
    <source>
        <dbReference type="Proteomes" id="UP000609346"/>
    </source>
</evidence>
<dbReference type="RefSeq" id="WP_191206721.1">
    <property type="nucleotide sequence ID" value="NZ_JACXZA010000009.1"/>
</dbReference>
<dbReference type="Proteomes" id="UP000609346">
    <property type="component" value="Unassembled WGS sequence"/>
</dbReference>
<keyword evidence="2" id="KW-1185">Reference proteome</keyword>
<comment type="caution">
    <text evidence="1">The sequence shown here is derived from an EMBL/GenBank/DDBJ whole genome shotgun (WGS) entry which is preliminary data.</text>
</comment>
<name>A0ABR8N589_9BACL</name>
<reference evidence="1 2" key="1">
    <citation type="submission" date="2020-09" db="EMBL/GenBank/DDBJ databases">
        <title>Paenibacillus sp. strain PR3 16S rRNA gene Genome sequencing and assembly.</title>
        <authorList>
            <person name="Kim J."/>
        </authorList>
    </citation>
    <scope>NUCLEOTIDE SEQUENCE [LARGE SCALE GENOMIC DNA]</scope>
    <source>
        <strain evidence="1 2">PR3</strain>
    </source>
</reference>
<proteinExistence type="predicted"/>
<sequence length="115" mass="13369">MGETRVTKLTASQAIKIARDYQEKYNLYGLIHDNVEVSVKFYNEFYRIKGSAWLVVADITPKQYEGDNEITFVVSDEEGIVDHVLDHNGIPQRYHVSSNRDYSDQEFEAIFEDDE</sequence>
<protein>
    <submittedName>
        <fullName evidence="1">Uncharacterized protein</fullName>
    </submittedName>
</protein>